<dbReference type="SUPFAM" id="SSF161098">
    <property type="entry name" value="MetI-like"/>
    <property type="match status" value="1"/>
</dbReference>
<gene>
    <name evidence="9" type="ORF">FRX94_12070</name>
</gene>
<keyword evidence="4 7" id="KW-0812">Transmembrane</keyword>
<proteinExistence type="inferred from homology"/>
<keyword evidence="5 7" id="KW-1133">Transmembrane helix</keyword>
<feature type="transmembrane region" description="Helical" evidence="7">
    <location>
        <begin position="23"/>
        <end position="43"/>
    </location>
</feature>
<feature type="transmembrane region" description="Helical" evidence="7">
    <location>
        <begin position="256"/>
        <end position="277"/>
    </location>
</feature>
<evidence type="ECO:0000256" key="1">
    <source>
        <dbReference type="ARBA" id="ARBA00004651"/>
    </source>
</evidence>
<evidence type="ECO:0000256" key="7">
    <source>
        <dbReference type="RuleBase" id="RU363032"/>
    </source>
</evidence>
<keyword evidence="3" id="KW-1003">Cell membrane</keyword>
<dbReference type="PANTHER" id="PTHR43386:SF23">
    <property type="entry name" value="ABC TRANSPORTER"/>
    <property type="match status" value="1"/>
</dbReference>
<name>A0A5C5TY64_9CORY</name>
<organism evidence="9 10">
    <name type="scientific">Corynebacterium canis</name>
    <dbReference type="NCBI Taxonomy" id="679663"/>
    <lineage>
        <taxon>Bacteria</taxon>
        <taxon>Bacillati</taxon>
        <taxon>Actinomycetota</taxon>
        <taxon>Actinomycetes</taxon>
        <taxon>Mycobacteriales</taxon>
        <taxon>Corynebacteriaceae</taxon>
        <taxon>Corynebacterium</taxon>
    </lineage>
</organism>
<dbReference type="InterPro" id="IPR035906">
    <property type="entry name" value="MetI-like_sf"/>
</dbReference>
<dbReference type="Gene3D" id="1.10.3720.10">
    <property type="entry name" value="MetI-like"/>
    <property type="match status" value="1"/>
</dbReference>
<evidence type="ECO:0000313" key="9">
    <source>
        <dbReference type="EMBL" id="TWT18080.1"/>
    </source>
</evidence>
<evidence type="ECO:0000256" key="6">
    <source>
        <dbReference type="ARBA" id="ARBA00023136"/>
    </source>
</evidence>
<comment type="similarity">
    <text evidence="7">Belongs to the binding-protein-dependent transport system permease family.</text>
</comment>
<dbReference type="InterPro" id="IPR050366">
    <property type="entry name" value="BP-dependent_transpt_permease"/>
</dbReference>
<protein>
    <submittedName>
        <fullName evidence="9">ABC transporter permease</fullName>
    </submittedName>
</protein>
<feature type="transmembrane region" description="Helical" evidence="7">
    <location>
        <begin position="196"/>
        <end position="220"/>
    </location>
</feature>
<evidence type="ECO:0000256" key="4">
    <source>
        <dbReference type="ARBA" id="ARBA00022692"/>
    </source>
</evidence>
<dbReference type="Proteomes" id="UP000320791">
    <property type="component" value="Unassembled WGS sequence"/>
</dbReference>
<reference evidence="9 10" key="1">
    <citation type="submission" date="2019-08" db="EMBL/GenBank/DDBJ databases">
        <authorList>
            <person name="Lei W."/>
        </authorList>
    </citation>
    <scope>NUCLEOTIDE SEQUENCE [LARGE SCALE GENOMIC DNA]</scope>
    <source>
        <strain evidence="9 10">CCUG 58627</strain>
    </source>
</reference>
<comment type="caution">
    <text evidence="9">The sequence shown here is derived from an EMBL/GenBank/DDBJ whole genome shotgun (WGS) entry which is preliminary data.</text>
</comment>
<dbReference type="Pfam" id="PF00528">
    <property type="entry name" value="BPD_transp_1"/>
    <property type="match status" value="1"/>
</dbReference>
<feature type="transmembrane region" description="Helical" evidence="7">
    <location>
        <begin position="91"/>
        <end position="116"/>
    </location>
</feature>
<evidence type="ECO:0000313" key="10">
    <source>
        <dbReference type="Proteomes" id="UP000320791"/>
    </source>
</evidence>
<accession>A0A5C5TY64</accession>
<feature type="transmembrane region" description="Helical" evidence="7">
    <location>
        <begin position="136"/>
        <end position="160"/>
    </location>
</feature>
<feature type="domain" description="ABC transmembrane type-1" evidence="8">
    <location>
        <begin position="87"/>
        <end position="277"/>
    </location>
</feature>
<dbReference type="PROSITE" id="PS50928">
    <property type="entry name" value="ABC_TM1"/>
    <property type="match status" value="1"/>
</dbReference>
<sequence length="291" mass="30787">MLKTPKTTALAAKNRKPAAGRVFAPQVVVAGVLLIVIAAYALLTPLLSDADLVLTDFANAGTAPGSEYLFGTDSKGHDVFLRVAAGMRISLFIAIVTAVFSAIVGVILGVVAGTMGGRVDRIIMRGADVTNALPHLLLGLLIVSLFRGSITAIIASLVLTHWVTITRTVRAAVLHLRSAEFVEAAYLSGLPRIRIMFLHVVPAALGQALVGLILLIPHAIWHESTLSFLGVGLPPHKPSLGTLLADAEGALLLGHWWILVFPSFFLVATTLCIATIGNHLKNRMIGQEVLV</sequence>
<dbReference type="GO" id="GO:0055085">
    <property type="term" value="P:transmembrane transport"/>
    <property type="evidence" value="ECO:0007669"/>
    <property type="project" value="InterPro"/>
</dbReference>
<dbReference type="AlphaFoldDB" id="A0A5C5TY64"/>
<evidence type="ECO:0000256" key="5">
    <source>
        <dbReference type="ARBA" id="ARBA00022989"/>
    </source>
</evidence>
<dbReference type="InterPro" id="IPR000515">
    <property type="entry name" value="MetI-like"/>
</dbReference>
<dbReference type="GO" id="GO:0005886">
    <property type="term" value="C:plasma membrane"/>
    <property type="evidence" value="ECO:0007669"/>
    <property type="project" value="UniProtKB-SubCell"/>
</dbReference>
<keyword evidence="10" id="KW-1185">Reference proteome</keyword>
<keyword evidence="2 7" id="KW-0813">Transport</keyword>
<evidence type="ECO:0000259" key="8">
    <source>
        <dbReference type="PROSITE" id="PS50928"/>
    </source>
</evidence>
<dbReference type="CDD" id="cd06261">
    <property type="entry name" value="TM_PBP2"/>
    <property type="match status" value="1"/>
</dbReference>
<evidence type="ECO:0000256" key="3">
    <source>
        <dbReference type="ARBA" id="ARBA00022475"/>
    </source>
</evidence>
<dbReference type="OrthoDB" id="9812701at2"/>
<comment type="subcellular location">
    <subcellularLocation>
        <location evidence="1 7">Cell membrane</location>
        <topology evidence="1 7">Multi-pass membrane protein</topology>
    </subcellularLocation>
</comment>
<dbReference type="EMBL" id="VOHM01000037">
    <property type="protein sequence ID" value="TWT18080.1"/>
    <property type="molecule type" value="Genomic_DNA"/>
</dbReference>
<evidence type="ECO:0000256" key="2">
    <source>
        <dbReference type="ARBA" id="ARBA00022448"/>
    </source>
</evidence>
<dbReference type="PANTHER" id="PTHR43386">
    <property type="entry name" value="OLIGOPEPTIDE TRANSPORT SYSTEM PERMEASE PROTEIN APPC"/>
    <property type="match status" value="1"/>
</dbReference>
<keyword evidence="6 7" id="KW-0472">Membrane</keyword>